<evidence type="ECO:0000256" key="5">
    <source>
        <dbReference type="RuleBase" id="RU003513"/>
    </source>
</evidence>
<comment type="catalytic activity">
    <reaction evidence="2">
        <text>UDP-N-acetyl-alpha-D-glucosamine = UDP-N-acetyl-alpha-D-mannosamine</text>
        <dbReference type="Rhea" id="RHEA:17213"/>
        <dbReference type="ChEBI" id="CHEBI:57705"/>
        <dbReference type="ChEBI" id="CHEBI:68623"/>
        <dbReference type="EC" id="5.1.3.14"/>
    </reaction>
</comment>
<organism evidence="7 8">
    <name type="scientific">Rhodovarius crocodyli</name>
    <dbReference type="NCBI Taxonomy" id="1979269"/>
    <lineage>
        <taxon>Bacteria</taxon>
        <taxon>Pseudomonadati</taxon>
        <taxon>Pseudomonadota</taxon>
        <taxon>Alphaproteobacteria</taxon>
        <taxon>Acetobacterales</taxon>
        <taxon>Roseomonadaceae</taxon>
        <taxon>Rhodovarius</taxon>
    </lineage>
</organism>
<evidence type="ECO:0000256" key="3">
    <source>
        <dbReference type="ARBA" id="ARBA00038209"/>
    </source>
</evidence>
<keyword evidence="1 5" id="KW-0413">Isomerase</keyword>
<gene>
    <name evidence="7" type="ORF">EOD42_07740</name>
</gene>
<evidence type="ECO:0000313" key="7">
    <source>
        <dbReference type="EMBL" id="RVT97980.1"/>
    </source>
</evidence>
<name>A0A437MK04_9PROT</name>
<dbReference type="EMBL" id="SACL01000002">
    <property type="protein sequence ID" value="RVT97980.1"/>
    <property type="molecule type" value="Genomic_DNA"/>
</dbReference>
<dbReference type="InterPro" id="IPR003331">
    <property type="entry name" value="UDP_GlcNAc_Epimerase_2_dom"/>
</dbReference>
<dbReference type="AlphaFoldDB" id="A0A437MK04"/>
<proteinExistence type="inferred from homology"/>
<dbReference type="OrthoDB" id="9803238at2"/>
<evidence type="ECO:0000259" key="6">
    <source>
        <dbReference type="Pfam" id="PF02350"/>
    </source>
</evidence>
<feature type="domain" description="UDP-N-acetylglucosamine 2-epimerase" evidence="6">
    <location>
        <begin position="9"/>
        <end position="337"/>
    </location>
</feature>
<accession>A0A437MK04</accession>
<dbReference type="PANTHER" id="PTHR43174:SF2">
    <property type="entry name" value="UDP-N-ACETYLGLUCOSAMINE 2-EPIMERASE"/>
    <property type="match status" value="1"/>
</dbReference>
<sequence>MLPLAGALKQAGFRHSLCTTGQHRDMLAQVFAAFGAAPDRDLALMRPGQAPVALLSSILAALPPVLEELRPDLMLVHGDTTTALGAALAAFHAGIPVGHVEAGLRSHDLTRPFPEEANRVAVDAIAALRFAPTAEAAANLAREYGAGRVIVTGNTAIDALLAMAGSLPQPPAPALPRILVTAHRRESFGEGFRRIAEGLRRVAARGDVELLYPVHPNPAVRGAVHEALSGRPGITLTDPLDYPAMIQAMRACRFVITDSGGLQEEAPALGKPVLVLREVTERPEAVATGVVRVIGTDPARIEAEAALLMDPGEYAARARPVFPYGDGRASARIVAAIREFLG</sequence>
<evidence type="ECO:0000256" key="4">
    <source>
        <dbReference type="ARBA" id="ARBA00038858"/>
    </source>
</evidence>
<dbReference type="CDD" id="cd03786">
    <property type="entry name" value="GTB_UDP-GlcNAc_2-Epimerase"/>
    <property type="match status" value="1"/>
</dbReference>
<dbReference type="NCBIfam" id="TIGR00236">
    <property type="entry name" value="wecB"/>
    <property type="match status" value="1"/>
</dbReference>
<dbReference type="Gene3D" id="3.40.50.2000">
    <property type="entry name" value="Glycogen Phosphorylase B"/>
    <property type="match status" value="2"/>
</dbReference>
<protein>
    <recommendedName>
        <fullName evidence="4">UDP-N-acetylglucosamine 2-epimerase (non-hydrolyzing)</fullName>
        <ecNumber evidence="4">5.1.3.14</ecNumber>
    </recommendedName>
</protein>
<dbReference type="PANTHER" id="PTHR43174">
    <property type="entry name" value="UDP-N-ACETYLGLUCOSAMINE 2-EPIMERASE"/>
    <property type="match status" value="1"/>
</dbReference>
<evidence type="ECO:0000313" key="8">
    <source>
        <dbReference type="Proteomes" id="UP000282957"/>
    </source>
</evidence>
<dbReference type="InterPro" id="IPR029767">
    <property type="entry name" value="WecB-like"/>
</dbReference>
<dbReference type="GO" id="GO:0008761">
    <property type="term" value="F:UDP-N-acetylglucosamine 2-epimerase activity"/>
    <property type="evidence" value="ECO:0007669"/>
    <property type="project" value="UniProtKB-EC"/>
</dbReference>
<evidence type="ECO:0000256" key="2">
    <source>
        <dbReference type="ARBA" id="ARBA00036080"/>
    </source>
</evidence>
<dbReference type="Pfam" id="PF02350">
    <property type="entry name" value="Epimerase_2"/>
    <property type="match status" value="1"/>
</dbReference>
<dbReference type="SUPFAM" id="SSF53756">
    <property type="entry name" value="UDP-Glycosyltransferase/glycogen phosphorylase"/>
    <property type="match status" value="1"/>
</dbReference>
<reference evidence="7 8" key="1">
    <citation type="submission" date="2019-01" db="EMBL/GenBank/DDBJ databases">
        <authorList>
            <person name="Chen W.-M."/>
        </authorList>
    </citation>
    <scope>NUCLEOTIDE SEQUENCE [LARGE SCALE GENOMIC DNA]</scope>
    <source>
        <strain evidence="7 8">CCP-6</strain>
    </source>
</reference>
<comment type="similarity">
    <text evidence="3 5">Belongs to the UDP-N-acetylglucosamine 2-epimerase family.</text>
</comment>
<evidence type="ECO:0000256" key="1">
    <source>
        <dbReference type="ARBA" id="ARBA00023235"/>
    </source>
</evidence>
<keyword evidence="8" id="KW-1185">Reference proteome</keyword>
<dbReference type="Proteomes" id="UP000282957">
    <property type="component" value="Unassembled WGS sequence"/>
</dbReference>
<comment type="caution">
    <text evidence="7">The sequence shown here is derived from an EMBL/GenBank/DDBJ whole genome shotgun (WGS) entry which is preliminary data.</text>
</comment>
<dbReference type="EC" id="5.1.3.14" evidence="4"/>